<dbReference type="EMBL" id="NPDY01000007">
    <property type="protein sequence ID" value="PJZ69825.1"/>
    <property type="molecule type" value="Genomic_DNA"/>
</dbReference>
<evidence type="ECO:0000256" key="1">
    <source>
        <dbReference type="ARBA" id="ARBA00011892"/>
    </source>
</evidence>
<dbReference type="SUPFAM" id="SSF47648">
    <property type="entry name" value="Nucleoside phosphorylase/phosphoribosyltransferase N-terminal domain"/>
    <property type="match status" value="1"/>
</dbReference>
<dbReference type="NCBIfam" id="TIGR02645">
    <property type="entry name" value="ARCH_P_rylase"/>
    <property type="match status" value="1"/>
</dbReference>
<dbReference type="EMBL" id="NPDZ01000006">
    <property type="protein sequence ID" value="PJZ72960.1"/>
    <property type="molecule type" value="Genomic_DNA"/>
</dbReference>
<name>A0A2M9ZLJ1_9LEPT</name>
<evidence type="ECO:0000313" key="7">
    <source>
        <dbReference type="EMBL" id="PJZ72960.1"/>
    </source>
</evidence>
<reference evidence="8 9" key="1">
    <citation type="submission" date="2017-07" db="EMBL/GenBank/DDBJ databases">
        <title>Leptospira spp. isolated from tropical soils.</title>
        <authorList>
            <person name="Thibeaux R."/>
            <person name="Iraola G."/>
            <person name="Ferres I."/>
            <person name="Bierque E."/>
            <person name="Girault D."/>
            <person name="Soupe-Gilbert M.-E."/>
            <person name="Picardeau M."/>
            <person name="Goarant C."/>
        </authorList>
    </citation>
    <scope>NUCLEOTIDE SEQUENCE [LARGE SCALE GENOMIC DNA]</scope>
    <source>
        <strain evidence="7 9">FH1-B-B1</strain>
        <strain evidence="6 8">FH1-B-C1</strain>
    </source>
</reference>
<dbReference type="Gene3D" id="3.40.1030.10">
    <property type="entry name" value="Nucleoside phosphorylase/phosphoribosyltransferase catalytic domain"/>
    <property type="match status" value="1"/>
</dbReference>
<dbReference type="Gene3D" id="2.40.40.20">
    <property type="match status" value="1"/>
</dbReference>
<dbReference type="PANTHER" id="PTHR10515:SF0">
    <property type="entry name" value="THYMIDINE PHOSPHORYLASE"/>
    <property type="match status" value="1"/>
</dbReference>
<dbReference type="GO" id="GO:0004645">
    <property type="term" value="F:1,4-alpha-oligoglucan phosphorylase activity"/>
    <property type="evidence" value="ECO:0007669"/>
    <property type="project" value="InterPro"/>
</dbReference>
<dbReference type="InterPro" id="IPR000053">
    <property type="entry name" value="Thymidine/pyrmidine_PPase"/>
</dbReference>
<gene>
    <name evidence="6" type="ORF">CH360_09605</name>
    <name evidence="7" type="ORF">CH373_10630</name>
</gene>
<evidence type="ECO:0000313" key="6">
    <source>
        <dbReference type="EMBL" id="PJZ69825.1"/>
    </source>
</evidence>
<dbReference type="InterPro" id="IPR017459">
    <property type="entry name" value="Glycosyl_Trfase_fam3_N_dom"/>
</dbReference>
<dbReference type="Proteomes" id="UP000231962">
    <property type="component" value="Unassembled WGS sequence"/>
</dbReference>
<evidence type="ECO:0000256" key="3">
    <source>
        <dbReference type="ARBA" id="ARBA00022679"/>
    </source>
</evidence>
<dbReference type="SUPFAM" id="SSF52418">
    <property type="entry name" value="Nucleoside phosphorylase/phosphoribosyltransferase catalytic domain"/>
    <property type="match status" value="1"/>
</dbReference>
<sequence>MELQDHHLRVKDIGIGTYRENIVFMRSDCAICRSEGFKALTRLIVSHNGKSIVATLNVVKSGILKINEVGLSIEALRRLGVSEGERISIRHLEPVDSLRLVRAKMYRNELKESEYMEIVSDIVAGKYSNIEIAAFITACAGDNLKLPEIIGLTKAMVSTGLKLDWGKDRLILDKHCVGGLPGNRTTPIVVSILASAGLTIPKTSSKAITSPAGTADMMQTITNVDLDLQALRKVVEKENGCLAWGGAVDLSPADDILISVERALDVDSIGQMIASVLSKKAAAGSSHVLIDMPVGPTAKVRNAKDAEYLASLFQAVAQSIGLKVKVLISDGTQPIGVGIGPALEAFDVLSVLRREKGAPQDLRERSLEIASSLMQLTGKWNEESSRTEAVRILDSGQAEEKFVAICNAQGAFKEPKFAKFRHDQISEVSGVVKTLDNRKLSRIAKLAGAPESPSAGLSFFAPVGKKIEKGEVLFSVFAESSGELEYAKEYLNSVDGLIDWER</sequence>
<dbReference type="Pfam" id="PF07831">
    <property type="entry name" value="PYNP_C"/>
    <property type="match status" value="1"/>
</dbReference>
<keyword evidence="2" id="KW-0328">Glycosyltransferase</keyword>
<accession>A0A2M9ZLJ1</accession>
<dbReference type="InterPro" id="IPR013466">
    <property type="entry name" value="Thymidine/AMP_Pase"/>
</dbReference>
<dbReference type="HAMAP" id="MF_00703">
    <property type="entry name" value="Thymid_phosp_2"/>
    <property type="match status" value="1"/>
</dbReference>
<comment type="catalytic activity">
    <reaction evidence="4">
        <text>thymidine + phosphate = 2-deoxy-alpha-D-ribose 1-phosphate + thymine</text>
        <dbReference type="Rhea" id="RHEA:16037"/>
        <dbReference type="ChEBI" id="CHEBI:17748"/>
        <dbReference type="ChEBI" id="CHEBI:17821"/>
        <dbReference type="ChEBI" id="CHEBI:43474"/>
        <dbReference type="ChEBI" id="CHEBI:57259"/>
        <dbReference type="EC" id="2.4.2.4"/>
    </reaction>
</comment>
<evidence type="ECO:0000259" key="5">
    <source>
        <dbReference type="SMART" id="SM00941"/>
    </source>
</evidence>
<dbReference type="InterPro" id="IPR036566">
    <property type="entry name" value="PYNP-like_C_sf"/>
</dbReference>
<dbReference type="SUPFAM" id="SSF54680">
    <property type="entry name" value="Pyrimidine nucleoside phosphorylase C-terminal domain"/>
    <property type="match status" value="1"/>
</dbReference>
<dbReference type="InterPro" id="IPR028579">
    <property type="entry name" value="Thym_Pase_Put"/>
</dbReference>
<dbReference type="OrthoDB" id="341217at2"/>
<feature type="domain" description="Pyrimidine nucleoside phosphorylase C-terminal" evidence="5">
    <location>
        <begin position="431"/>
        <end position="498"/>
    </location>
</feature>
<dbReference type="RefSeq" id="WP_100713806.1">
    <property type="nucleotide sequence ID" value="NZ_NPDY01000007.1"/>
</dbReference>
<dbReference type="GO" id="GO:0006213">
    <property type="term" value="P:pyrimidine nucleoside metabolic process"/>
    <property type="evidence" value="ECO:0007669"/>
    <property type="project" value="InterPro"/>
</dbReference>
<dbReference type="InterPro" id="IPR013102">
    <property type="entry name" value="PYNP_C"/>
</dbReference>
<dbReference type="NCBIfam" id="NF003338">
    <property type="entry name" value="PRK04350.1"/>
    <property type="match status" value="1"/>
</dbReference>
<evidence type="ECO:0000313" key="9">
    <source>
        <dbReference type="Proteomes" id="UP000231990"/>
    </source>
</evidence>
<dbReference type="AlphaFoldDB" id="A0A2M9ZLJ1"/>
<dbReference type="EC" id="2.4.2.4" evidence="1"/>
<keyword evidence="3" id="KW-0808">Transferase</keyword>
<dbReference type="InterPro" id="IPR035902">
    <property type="entry name" value="Nuc_phospho_transferase"/>
</dbReference>
<dbReference type="Gene3D" id="3.90.1170.30">
    <property type="entry name" value="Pyrimidine nucleoside phosphorylase-like, C-terminal domain"/>
    <property type="match status" value="1"/>
</dbReference>
<dbReference type="Proteomes" id="UP000231990">
    <property type="component" value="Unassembled WGS sequence"/>
</dbReference>
<evidence type="ECO:0000256" key="4">
    <source>
        <dbReference type="ARBA" id="ARBA00048550"/>
    </source>
</evidence>
<dbReference type="Pfam" id="PF00591">
    <property type="entry name" value="Glycos_transf_3"/>
    <property type="match status" value="1"/>
</dbReference>
<dbReference type="InterPro" id="IPR000312">
    <property type="entry name" value="Glycosyl_Trfase_fam3"/>
</dbReference>
<evidence type="ECO:0000256" key="2">
    <source>
        <dbReference type="ARBA" id="ARBA00022676"/>
    </source>
</evidence>
<dbReference type="PANTHER" id="PTHR10515">
    <property type="entry name" value="THYMIDINE PHOSPHORYLASE"/>
    <property type="match status" value="1"/>
</dbReference>
<dbReference type="Pfam" id="PF02885">
    <property type="entry name" value="Glycos_trans_3N"/>
    <property type="match status" value="1"/>
</dbReference>
<dbReference type="GO" id="GO:0005829">
    <property type="term" value="C:cytosol"/>
    <property type="evidence" value="ECO:0007669"/>
    <property type="project" value="TreeGrafter"/>
</dbReference>
<evidence type="ECO:0000313" key="8">
    <source>
        <dbReference type="Proteomes" id="UP000231962"/>
    </source>
</evidence>
<protein>
    <recommendedName>
        <fullName evidence="1">thymidine phosphorylase</fullName>
        <ecNumber evidence="1">2.4.2.4</ecNumber>
    </recommendedName>
</protein>
<dbReference type="GO" id="GO:0006206">
    <property type="term" value="P:pyrimidine nucleobase metabolic process"/>
    <property type="evidence" value="ECO:0007669"/>
    <property type="project" value="InterPro"/>
</dbReference>
<dbReference type="Gene3D" id="1.20.970.50">
    <property type="match status" value="1"/>
</dbReference>
<dbReference type="GO" id="GO:0009032">
    <property type="term" value="F:thymidine phosphorylase activity"/>
    <property type="evidence" value="ECO:0007669"/>
    <property type="project" value="UniProtKB-EC"/>
</dbReference>
<organism evidence="7 9">
    <name type="scientific">Leptospira perolatii</name>
    <dbReference type="NCBI Taxonomy" id="2023191"/>
    <lineage>
        <taxon>Bacteria</taxon>
        <taxon>Pseudomonadati</taxon>
        <taxon>Spirochaetota</taxon>
        <taxon>Spirochaetia</taxon>
        <taxon>Leptospirales</taxon>
        <taxon>Leptospiraceae</taxon>
        <taxon>Leptospira</taxon>
    </lineage>
</organism>
<keyword evidence="8" id="KW-1185">Reference proteome</keyword>
<proteinExistence type="inferred from homology"/>
<dbReference type="SMART" id="SM00941">
    <property type="entry name" value="PYNP_C"/>
    <property type="match status" value="1"/>
</dbReference>
<dbReference type="InterPro" id="IPR036320">
    <property type="entry name" value="Glycosyl_Trfase_fam3_N_dom_sf"/>
</dbReference>
<comment type="caution">
    <text evidence="7">The sequence shown here is derived from an EMBL/GenBank/DDBJ whole genome shotgun (WGS) entry which is preliminary data.</text>
</comment>